<dbReference type="Proteomes" id="UP000504636">
    <property type="component" value="Unplaced"/>
</dbReference>
<dbReference type="OrthoDB" id="771136at2759"/>
<reference evidence="2 4" key="1">
    <citation type="journal article" date="2020" name="Stud. Mycol.">
        <title>101 Dothideomycetes genomes: a test case for predicting lifestyles and emergence of pathogens.</title>
        <authorList>
            <person name="Haridas S."/>
            <person name="Albert R."/>
            <person name="Binder M."/>
            <person name="Bloem J."/>
            <person name="Labutti K."/>
            <person name="Salamov A."/>
            <person name="Andreopoulos B."/>
            <person name="Baker S."/>
            <person name="Barry K."/>
            <person name="Bills G."/>
            <person name="Bluhm B."/>
            <person name="Cannon C."/>
            <person name="Castanera R."/>
            <person name="Culley D."/>
            <person name="Daum C."/>
            <person name="Ezra D."/>
            <person name="Gonzalez J."/>
            <person name="Henrissat B."/>
            <person name="Kuo A."/>
            <person name="Liang C."/>
            <person name="Lipzen A."/>
            <person name="Lutzoni F."/>
            <person name="Magnuson J."/>
            <person name="Mondo S."/>
            <person name="Nolan M."/>
            <person name="Ohm R."/>
            <person name="Pangilinan J."/>
            <person name="Park H.-J."/>
            <person name="Ramirez L."/>
            <person name="Alfaro M."/>
            <person name="Sun H."/>
            <person name="Tritt A."/>
            <person name="Yoshinaga Y."/>
            <person name="Zwiers L.-H."/>
            <person name="Turgeon B."/>
            <person name="Goodwin S."/>
            <person name="Spatafora J."/>
            <person name="Crous P."/>
            <person name="Grigoriev I."/>
        </authorList>
    </citation>
    <scope>NUCLEOTIDE SEQUENCE</scope>
    <source>
        <strain evidence="2 4">CBS 304.34</strain>
    </source>
</reference>
<dbReference type="InterPro" id="IPR033121">
    <property type="entry name" value="PEPTIDASE_A1"/>
</dbReference>
<dbReference type="PROSITE" id="PS51767">
    <property type="entry name" value="PEPTIDASE_A1"/>
    <property type="match status" value="1"/>
</dbReference>
<reference evidence="4" key="3">
    <citation type="submission" date="2025-04" db="UniProtKB">
        <authorList>
            <consortium name="RefSeq"/>
        </authorList>
    </citation>
    <scope>IDENTIFICATION</scope>
    <source>
        <strain evidence="4">CBS 304.34</strain>
    </source>
</reference>
<reference evidence="4" key="2">
    <citation type="submission" date="2020-04" db="EMBL/GenBank/DDBJ databases">
        <authorList>
            <consortium name="NCBI Genome Project"/>
        </authorList>
    </citation>
    <scope>NUCLEOTIDE SEQUENCE</scope>
    <source>
        <strain evidence="4">CBS 304.34</strain>
    </source>
</reference>
<organism evidence="2">
    <name type="scientific">Mytilinidion resinicola</name>
    <dbReference type="NCBI Taxonomy" id="574789"/>
    <lineage>
        <taxon>Eukaryota</taxon>
        <taxon>Fungi</taxon>
        <taxon>Dikarya</taxon>
        <taxon>Ascomycota</taxon>
        <taxon>Pezizomycotina</taxon>
        <taxon>Dothideomycetes</taxon>
        <taxon>Pleosporomycetidae</taxon>
        <taxon>Mytilinidiales</taxon>
        <taxon>Mytilinidiaceae</taxon>
        <taxon>Mytilinidion</taxon>
    </lineage>
</organism>
<dbReference type="Gene3D" id="2.40.70.10">
    <property type="entry name" value="Acid Proteases"/>
    <property type="match status" value="1"/>
</dbReference>
<dbReference type="EMBL" id="MU003697">
    <property type="protein sequence ID" value="KAF2812037.1"/>
    <property type="molecule type" value="Genomic_DNA"/>
</dbReference>
<dbReference type="AlphaFoldDB" id="A0A6A6YVV0"/>
<dbReference type="Pfam" id="PF00026">
    <property type="entry name" value="Asp"/>
    <property type="match status" value="1"/>
</dbReference>
<evidence type="ECO:0000259" key="1">
    <source>
        <dbReference type="PROSITE" id="PS51767"/>
    </source>
</evidence>
<proteinExistence type="predicted"/>
<evidence type="ECO:0000313" key="2">
    <source>
        <dbReference type="EMBL" id="KAF2812037.1"/>
    </source>
</evidence>
<dbReference type="InterPro" id="IPR021109">
    <property type="entry name" value="Peptidase_aspartic_dom_sf"/>
</dbReference>
<keyword evidence="3" id="KW-1185">Reference proteome</keyword>
<name>A0A6A6YVV0_9PEZI</name>
<accession>A0A6A6YVV0</accession>
<dbReference type="GeneID" id="54454675"/>
<dbReference type="SUPFAM" id="SSF50630">
    <property type="entry name" value="Acid proteases"/>
    <property type="match status" value="1"/>
</dbReference>
<evidence type="ECO:0000313" key="3">
    <source>
        <dbReference type="Proteomes" id="UP000504636"/>
    </source>
</evidence>
<feature type="domain" description="Peptidase A1" evidence="1">
    <location>
        <begin position="1"/>
        <end position="152"/>
    </location>
</feature>
<evidence type="ECO:0000313" key="4">
    <source>
        <dbReference type="RefSeq" id="XP_033579001.1"/>
    </source>
</evidence>
<dbReference type="RefSeq" id="XP_033579001.1">
    <property type="nucleotide sequence ID" value="XM_033713782.1"/>
</dbReference>
<sequence>MIFGASSVMARSGIGQSYFIEGILALGPRYDANSTHPTVWAKLATALPQPVFVTDLRFNGRGEYTFGTIPYHNMDVSFWDGDINEQDLWRLPITSYAIGGHATEKKIAKACFDAIVDTGCSFLRLPPCIVQSYYAMVPGHIQRDGVYLFLSR</sequence>
<protein>
    <recommendedName>
        <fullName evidence="1">Peptidase A1 domain-containing protein</fullName>
    </recommendedName>
</protein>
<gene>
    <name evidence="2 4" type="ORF">BDZ99DRAFT_260016</name>
</gene>